<reference evidence="2 3" key="1">
    <citation type="submission" date="2014-11" db="EMBL/GenBank/DDBJ databases">
        <authorList>
            <person name="Urmite Genomes Urmite Genomes"/>
        </authorList>
    </citation>
    <scope>NUCLEOTIDE SEQUENCE [LARGE SCALE GENOMIC DNA]</scope>
    <source>
        <strain evidence="2 3">Oc5</strain>
    </source>
</reference>
<dbReference type="STRING" id="545501.BN997_01304"/>
<evidence type="ECO:0000256" key="1">
    <source>
        <dbReference type="SAM" id="MobiDB-lite"/>
    </source>
</evidence>
<dbReference type="RefSeq" id="WP_042530633.1">
    <property type="nucleotide sequence ID" value="NZ_CAXOIH010000012.1"/>
</dbReference>
<gene>
    <name evidence="2" type="ORF">BN997_01304</name>
</gene>
<sequence length="82" mass="9486">MPKKDYQEHSTVQKQHDALIPEEFPEGPFGSDIREHDLVSGKSTDWEEGQQRTSAFTYADKKQHKKLQRRAPGAHPLEEKDN</sequence>
<dbReference type="AlphaFoldDB" id="A0A0A1MR23"/>
<dbReference type="Proteomes" id="UP000040453">
    <property type="component" value="Unassembled WGS sequence"/>
</dbReference>
<organism evidence="2 3">
    <name type="scientific">Oceanobacillus oncorhynchi</name>
    <dbReference type="NCBI Taxonomy" id="545501"/>
    <lineage>
        <taxon>Bacteria</taxon>
        <taxon>Bacillati</taxon>
        <taxon>Bacillota</taxon>
        <taxon>Bacilli</taxon>
        <taxon>Bacillales</taxon>
        <taxon>Bacillaceae</taxon>
        <taxon>Oceanobacillus</taxon>
    </lineage>
</organism>
<accession>A0A0A1MR23</accession>
<name>A0A0A1MR23_9BACI</name>
<evidence type="ECO:0000313" key="2">
    <source>
        <dbReference type="EMBL" id="CEI81481.1"/>
    </source>
</evidence>
<keyword evidence="3" id="KW-1185">Reference proteome</keyword>
<feature type="region of interest" description="Disordered" evidence="1">
    <location>
        <begin position="1"/>
        <end position="82"/>
    </location>
</feature>
<dbReference type="OrthoDB" id="2376226at2"/>
<evidence type="ECO:0000313" key="3">
    <source>
        <dbReference type="Proteomes" id="UP000040453"/>
    </source>
</evidence>
<dbReference type="EMBL" id="CDGG01000001">
    <property type="protein sequence ID" value="CEI81481.1"/>
    <property type="molecule type" value="Genomic_DNA"/>
</dbReference>
<proteinExistence type="predicted"/>
<evidence type="ECO:0008006" key="4">
    <source>
        <dbReference type="Google" id="ProtNLM"/>
    </source>
</evidence>
<protein>
    <recommendedName>
        <fullName evidence="4">Cytosolic protein</fullName>
    </recommendedName>
</protein>